<accession>A0A0E9X9E0</accession>
<name>A0A0E9X9E0_ANGAN</name>
<evidence type="ECO:0000313" key="1">
    <source>
        <dbReference type="EMBL" id="JAH99352.1"/>
    </source>
</evidence>
<reference evidence="1" key="2">
    <citation type="journal article" date="2015" name="Fish Shellfish Immunol.">
        <title>Early steps in the European eel (Anguilla anguilla)-Vibrio vulnificus interaction in the gills: Role of the RtxA13 toxin.</title>
        <authorList>
            <person name="Callol A."/>
            <person name="Pajuelo D."/>
            <person name="Ebbesson L."/>
            <person name="Teles M."/>
            <person name="MacKenzie S."/>
            <person name="Amaro C."/>
        </authorList>
    </citation>
    <scope>NUCLEOTIDE SEQUENCE</scope>
</reference>
<reference evidence="1" key="1">
    <citation type="submission" date="2014-11" db="EMBL/GenBank/DDBJ databases">
        <authorList>
            <person name="Amaro Gonzalez C."/>
        </authorList>
    </citation>
    <scope>NUCLEOTIDE SEQUENCE</scope>
</reference>
<protein>
    <submittedName>
        <fullName evidence="1">Uncharacterized protein</fullName>
    </submittedName>
</protein>
<organism evidence="1">
    <name type="scientific">Anguilla anguilla</name>
    <name type="common">European freshwater eel</name>
    <name type="synonym">Muraena anguilla</name>
    <dbReference type="NCBI Taxonomy" id="7936"/>
    <lineage>
        <taxon>Eukaryota</taxon>
        <taxon>Metazoa</taxon>
        <taxon>Chordata</taxon>
        <taxon>Craniata</taxon>
        <taxon>Vertebrata</taxon>
        <taxon>Euteleostomi</taxon>
        <taxon>Actinopterygii</taxon>
        <taxon>Neopterygii</taxon>
        <taxon>Teleostei</taxon>
        <taxon>Anguilliformes</taxon>
        <taxon>Anguillidae</taxon>
        <taxon>Anguilla</taxon>
    </lineage>
</organism>
<sequence length="39" mass="4247">MITSAVCFHSEVLYCINKLLIFGVGCPDICNRVSLASKT</sequence>
<proteinExistence type="predicted"/>
<dbReference type="EMBL" id="GBXM01009225">
    <property type="protein sequence ID" value="JAH99352.1"/>
    <property type="molecule type" value="Transcribed_RNA"/>
</dbReference>
<dbReference type="AlphaFoldDB" id="A0A0E9X9E0"/>